<reference evidence="1" key="1">
    <citation type="submission" date="2023-03" db="EMBL/GenBank/DDBJ databases">
        <title>Chromosome-level genomes of two armyworms, Mythimna separata and Mythimna loreyi, provide insights into the biosynthesis and reception of sex pheromones.</title>
        <authorList>
            <person name="Zhao H."/>
        </authorList>
    </citation>
    <scope>NUCLEOTIDE SEQUENCE</scope>
    <source>
        <strain evidence="1">BeijingLab</strain>
    </source>
</reference>
<comment type="caution">
    <text evidence="1">The sequence shown here is derived from an EMBL/GenBank/DDBJ whole genome shotgun (WGS) entry which is preliminary data.</text>
</comment>
<evidence type="ECO:0000313" key="1">
    <source>
        <dbReference type="EMBL" id="KAJ8715149.1"/>
    </source>
</evidence>
<dbReference type="Proteomes" id="UP001231649">
    <property type="component" value="Chromosome 17"/>
</dbReference>
<dbReference type="EMBL" id="CM056793">
    <property type="protein sequence ID" value="KAJ8715149.1"/>
    <property type="molecule type" value="Genomic_DNA"/>
</dbReference>
<proteinExistence type="predicted"/>
<protein>
    <submittedName>
        <fullName evidence="1">Uncharacterized protein</fullName>
    </submittedName>
</protein>
<sequence length="95" mass="9849">MTRIQAKNLINAGADTLSVGMGSGSSSITQEVMACDCPQATAVYQVAFDARQFNAPVIADGEIQSVSHIVKSLPLRATTVVIDSLLAGTSEAPKI</sequence>
<gene>
    <name evidence="1" type="ORF">PYW08_005130</name>
</gene>
<keyword evidence="2" id="KW-1185">Reference proteome</keyword>
<accession>A0ACC2QG40</accession>
<name>A0ACC2QG40_9NEOP</name>
<organism evidence="1 2">
    <name type="scientific">Mythimna loreyi</name>
    <dbReference type="NCBI Taxonomy" id="667449"/>
    <lineage>
        <taxon>Eukaryota</taxon>
        <taxon>Metazoa</taxon>
        <taxon>Ecdysozoa</taxon>
        <taxon>Arthropoda</taxon>
        <taxon>Hexapoda</taxon>
        <taxon>Insecta</taxon>
        <taxon>Pterygota</taxon>
        <taxon>Neoptera</taxon>
        <taxon>Endopterygota</taxon>
        <taxon>Lepidoptera</taxon>
        <taxon>Glossata</taxon>
        <taxon>Ditrysia</taxon>
        <taxon>Noctuoidea</taxon>
        <taxon>Noctuidae</taxon>
        <taxon>Noctuinae</taxon>
        <taxon>Hadenini</taxon>
        <taxon>Mythimna</taxon>
    </lineage>
</organism>
<evidence type="ECO:0000313" key="2">
    <source>
        <dbReference type="Proteomes" id="UP001231649"/>
    </source>
</evidence>